<dbReference type="GO" id="GO:0005509">
    <property type="term" value="F:calcium ion binding"/>
    <property type="evidence" value="ECO:0007669"/>
    <property type="project" value="InterPro"/>
</dbReference>
<dbReference type="GO" id="GO:0005576">
    <property type="term" value="C:extracellular region"/>
    <property type="evidence" value="ECO:0007669"/>
    <property type="project" value="UniProtKB-SubCell"/>
</dbReference>
<evidence type="ECO:0000313" key="3">
    <source>
        <dbReference type="EMBL" id="NER28599.1"/>
    </source>
</evidence>
<organism evidence="3">
    <name type="scientific">Symploca sp. SIO1C4</name>
    <dbReference type="NCBI Taxonomy" id="2607765"/>
    <lineage>
        <taxon>Bacteria</taxon>
        <taxon>Bacillati</taxon>
        <taxon>Cyanobacteriota</taxon>
        <taxon>Cyanophyceae</taxon>
        <taxon>Coleofasciculales</taxon>
        <taxon>Coleofasciculaceae</taxon>
        <taxon>Symploca</taxon>
    </lineage>
</organism>
<keyword evidence="2" id="KW-0964">Secreted</keyword>
<dbReference type="SUPFAM" id="SSF51120">
    <property type="entry name" value="beta-Roll"/>
    <property type="match status" value="1"/>
</dbReference>
<name>A0A6B3N643_9CYAN</name>
<evidence type="ECO:0000256" key="2">
    <source>
        <dbReference type="ARBA" id="ARBA00022525"/>
    </source>
</evidence>
<proteinExistence type="predicted"/>
<protein>
    <submittedName>
        <fullName evidence="3">Calcium-binding protein</fullName>
    </submittedName>
</protein>
<dbReference type="InterPro" id="IPR001343">
    <property type="entry name" value="Hemolysn_Ca-bd"/>
</dbReference>
<gene>
    <name evidence="3" type="ORF">F6J89_13445</name>
</gene>
<sequence>MTSAYYYGTEGNDHYNYLISNDLSAFGYGGDDTIWGHSGNDYISGGNGNDSLYGWTGNDTLMGMSGNDYLSGGDGNDRLDGYAVSGTEYDTLSGGAGSDTFVLGGSWGVSYQGLGYATITDWDWTSDYIETIGNASQYSLGSVNWSGTSALDTAIYFGSELIAIVEDTTNVNITRDFNFV</sequence>
<dbReference type="PANTHER" id="PTHR38340">
    <property type="entry name" value="S-LAYER PROTEIN"/>
    <property type="match status" value="1"/>
</dbReference>
<evidence type="ECO:0000256" key="1">
    <source>
        <dbReference type="ARBA" id="ARBA00004613"/>
    </source>
</evidence>
<dbReference type="EMBL" id="JAAHFQ010000236">
    <property type="protein sequence ID" value="NER28599.1"/>
    <property type="molecule type" value="Genomic_DNA"/>
</dbReference>
<dbReference type="PANTHER" id="PTHR38340:SF1">
    <property type="entry name" value="S-LAYER PROTEIN"/>
    <property type="match status" value="1"/>
</dbReference>
<dbReference type="InterPro" id="IPR050557">
    <property type="entry name" value="RTX_toxin/Mannuronan_C5-epim"/>
</dbReference>
<dbReference type="InterPro" id="IPR018511">
    <property type="entry name" value="Hemolysin-typ_Ca-bd_CS"/>
</dbReference>
<dbReference type="PROSITE" id="PS00330">
    <property type="entry name" value="HEMOLYSIN_CALCIUM"/>
    <property type="match status" value="1"/>
</dbReference>
<dbReference type="InterPro" id="IPR011049">
    <property type="entry name" value="Serralysin-like_metalloprot_C"/>
</dbReference>
<dbReference type="Pfam" id="PF00353">
    <property type="entry name" value="HemolysinCabind"/>
    <property type="match status" value="2"/>
</dbReference>
<comment type="caution">
    <text evidence="3">The sequence shown here is derived from an EMBL/GenBank/DDBJ whole genome shotgun (WGS) entry which is preliminary data.</text>
</comment>
<comment type="subcellular location">
    <subcellularLocation>
        <location evidence="1">Secreted</location>
    </subcellularLocation>
</comment>
<dbReference type="PRINTS" id="PR00313">
    <property type="entry name" value="CABNDNGRPT"/>
</dbReference>
<dbReference type="Gene3D" id="2.150.10.10">
    <property type="entry name" value="Serralysin-like metalloprotease, C-terminal"/>
    <property type="match status" value="1"/>
</dbReference>
<reference evidence="3" key="1">
    <citation type="submission" date="2019-11" db="EMBL/GenBank/DDBJ databases">
        <title>Genomic insights into an expanded diversity of filamentous marine cyanobacteria reveals the extraordinary biosynthetic potential of Moorea and Okeania.</title>
        <authorList>
            <person name="Ferreira Leao T."/>
            <person name="Wang M."/>
            <person name="Moss N."/>
            <person name="Da Silva R."/>
            <person name="Sanders J."/>
            <person name="Nurk S."/>
            <person name="Gurevich A."/>
            <person name="Humphrey G."/>
            <person name="Reher R."/>
            <person name="Zhu Q."/>
            <person name="Belda-Ferre P."/>
            <person name="Glukhov E."/>
            <person name="Rex R."/>
            <person name="Dorrestein P.C."/>
            <person name="Knight R."/>
            <person name="Pevzner P."/>
            <person name="Gerwick W.H."/>
            <person name="Gerwick L."/>
        </authorList>
    </citation>
    <scope>NUCLEOTIDE SEQUENCE</scope>
    <source>
        <strain evidence="3">SIO1C4</strain>
    </source>
</reference>
<dbReference type="AlphaFoldDB" id="A0A6B3N643"/>
<accession>A0A6B3N643</accession>